<proteinExistence type="predicted"/>
<dbReference type="InterPro" id="IPR003591">
    <property type="entry name" value="Leu-rich_rpt_typical-subtyp"/>
</dbReference>
<sequence>MSILYDRNKDNTVEKALSLAERSGILRLCKRTLKSFPPIAVKFNFLDLLTLDLSHNKLTEYPKQLCNCHFLSISNCSHNLLKSLPDEFDQLQNLLQLDLSYNCLTVLPKSLCRLQKLQVLIICNNKLSSLPDDCGDLVSLVVLDASNNKIQSASARLVNLKALRIFKLRNNALQSVPEEWCHLRLHCLDLSVNQLTSLPPAYSEMRPGLTQLNLELNPMQSPPPHVCCRGPSHVLKFLASCRAGTELPWHYAKPSSSSGAAVSSVGRRNQNNLSAATSKEPADATVANSTGVLIAAPEDFADFNGDALPSMPQLTQRRISTVSSGSSSATQLSASAAALQFSSSNSVMQRLEQQSSRLGGSSTLPRRRPATIVTLDATAVDASVSASAPAAPSAPAHQSDSPVAGDQLGPADASAVAAMRAIVEHRLGVRLPDRSDRLAERLIDGQLLGQLAELAGQEGEALVSPGGHGRLLDLYQRLGVSEVRIGSVHCHETYLLLWSRFFCYGNYPVALETILLLWEPSCCYGNHPVAMGTILLLWELSCCYGNYPVAMGTIMLLGEISCSYGHHHVTMGIILLLWELSVAMGTIMLLGEISCCYGHYPVAMGTILLLLNYHAAMGNILLL</sequence>
<organism evidence="5 6">
    <name type="scientific">Macrostomum lignano</name>
    <dbReference type="NCBI Taxonomy" id="282301"/>
    <lineage>
        <taxon>Eukaryota</taxon>
        <taxon>Metazoa</taxon>
        <taxon>Spiralia</taxon>
        <taxon>Lophotrochozoa</taxon>
        <taxon>Platyhelminthes</taxon>
        <taxon>Rhabditophora</taxon>
        <taxon>Macrostomorpha</taxon>
        <taxon>Macrostomida</taxon>
        <taxon>Macrostomidae</taxon>
        <taxon>Macrostomum</taxon>
    </lineage>
</organism>
<protein>
    <recommendedName>
        <fullName evidence="7">Calponin-homology (CH) domain-containing protein</fullName>
    </recommendedName>
</protein>
<dbReference type="Pfam" id="PF00560">
    <property type="entry name" value="LRR_1"/>
    <property type="match status" value="1"/>
</dbReference>
<dbReference type="Pfam" id="PF13855">
    <property type="entry name" value="LRR_8"/>
    <property type="match status" value="1"/>
</dbReference>
<feature type="compositionally biased region" description="Low complexity" evidence="3">
    <location>
        <begin position="386"/>
        <end position="402"/>
    </location>
</feature>
<dbReference type="SMART" id="SM00369">
    <property type="entry name" value="LRR_TYP"/>
    <property type="match status" value="5"/>
</dbReference>
<dbReference type="InterPro" id="IPR050216">
    <property type="entry name" value="LRR_domain-containing"/>
</dbReference>
<keyword evidence="2" id="KW-0677">Repeat</keyword>
<dbReference type="EMBL" id="NIVC01000245">
    <property type="protein sequence ID" value="PAA87162.1"/>
    <property type="molecule type" value="Genomic_DNA"/>
</dbReference>
<accession>A0A267GPE9</accession>
<feature type="region of interest" description="Disordered" evidence="3">
    <location>
        <begin position="386"/>
        <end position="410"/>
    </location>
</feature>
<keyword evidence="4" id="KW-0472">Membrane</keyword>
<dbReference type="InterPro" id="IPR001611">
    <property type="entry name" value="Leu-rich_rpt"/>
</dbReference>
<evidence type="ECO:0000256" key="4">
    <source>
        <dbReference type="SAM" id="Phobius"/>
    </source>
</evidence>
<keyword evidence="4" id="KW-1133">Transmembrane helix</keyword>
<dbReference type="PANTHER" id="PTHR48051">
    <property type="match status" value="1"/>
</dbReference>
<dbReference type="Proteomes" id="UP000215902">
    <property type="component" value="Unassembled WGS sequence"/>
</dbReference>
<evidence type="ECO:0000313" key="6">
    <source>
        <dbReference type="Proteomes" id="UP000215902"/>
    </source>
</evidence>
<evidence type="ECO:0000256" key="1">
    <source>
        <dbReference type="ARBA" id="ARBA00022614"/>
    </source>
</evidence>
<keyword evidence="6" id="KW-1185">Reference proteome</keyword>
<dbReference type="AlphaFoldDB" id="A0A267GPE9"/>
<dbReference type="STRING" id="282301.A0A267GPE9"/>
<evidence type="ECO:0008006" key="7">
    <source>
        <dbReference type="Google" id="ProtNLM"/>
    </source>
</evidence>
<dbReference type="SUPFAM" id="SSF52058">
    <property type="entry name" value="L domain-like"/>
    <property type="match status" value="1"/>
</dbReference>
<name>A0A267GPE9_9PLAT</name>
<keyword evidence="1" id="KW-0433">Leucine-rich repeat</keyword>
<dbReference type="PROSITE" id="PS51450">
    <property type="entry name" value="LRR"/>
    <property type="match status" value="2"/>
</dbReference>
<gene>
    <name evidence="5" type="ORF">BOX15_Mlig009502g1</name>
</gene>
<dbReference type="PANTHER" id="PTHR48051:SF21">
    <property type="entry name" value="CALPONIN-HOMOLOGY (CH) DOMAIN-CONTAINING PROTEIN"/>
    <property type="match status" value="1"/>
</dbReference>
<dbReference type="OrthoDB" id="20529at2759"/>
<reference evidence="5 6" key="1">
    <citation type="submission" date="2017-06" db="EMBL/GenBank/DDBJ databases">
        <title>A platform for efficient transgenesis in Macrostomum lignano, a flatworm model organism for stem cell research.</title>
        <authorList>
            <person name="Berezikov E."/>
        </authorList>
    </citation>
    <scope>NUCLEOTIDE SEQUENCE [LARGE SCALE GENOMIC DNA]</scope>
    <source>
        <strain evidence="5">DV1</strain>
        <tissue evidence="5">Whole organism</tissue>
    </source>
</reference>
<feature type="transmembrane region" description="Helical" evidence="4">
    <location>
        <begin position="602"/>
        <end position="622"/>
    </location>
</feature>
<dbReference type="GO" id="GO:0005737">
    <property type="term" value="C:cytoplasm"/>
    <property type="evidence" value="ECO:0007669"/>
    <property type="project" value="TreeGrafter"/>
</dbReference>
<comment type="caution">
    <text evidence="5">The sequence shown here is derived from an EMBL/GenBank/DDBJ whole genome shotgun (WGS) entry which is preliminary data.</text>
</comment>
<dbReference type="InterPro" id="IPR032675">
    <property type="entry name" value="LRR_dom_sf"/>
</dbReference>
<evidence type="ECO:0000313" key="5">
    <source>
        <dbReference type="EMBL" id="PAA87162.1"/>
    </source>
</evidence>
<feature type="transmembrane region" description="Helical" evidence="4">
    <location>
        <begin position="569"/>
        <end position="590"/>
    </location>
</feature>
<evidence type="ECO:0000256" key="3">
    <source>
        <dbReference type="SAM" id="MobiDB-lite"/>
    </source>
</evidence>
<evidence type="ECO:0000256" key="2">
    <source>
        <dbReference type="ARBA" id="ARBA00022737"/>
    </source>
</evidence>
<keyword evidence="4" id="KW-0812">Transmembrane</keyword>
<dbReference type="Gene3D" id="3.80.10.10">
    <property type="entry name" value="Ribonuclease Inhibitor"/>
    <property type="match status" value="1"/>
</dbReference>